<organism evidence="1 2">
    <name type="scientific">Amborella trichopoda</name>
    <dbReference type="NCBI Taxonomy" id="13333"/>
    <lineage>
        <taxon>Eukaryota</taxon>
        <taxon>Viridiplantae</taxon>
        <taxon>Streptophyta</taxon>
        <taxon>Embryophyta</taxon>
        <taxon>Tracheophyta</taxon>
        <taxon>Spermatophyta</taxon>
        <taxon>Magnoliopsida</taxon>
        <taxon>Amborellales</taxon>
        <taxon>Amborellaceae</taxon>
        <taxon>Amborella</taxon>
    </lineage>
</organism>
<reference evidence="2" key="1">
    <citation type="journal article" date="2013" name="Science">
        <title>The Amborella genome and the evolution of flowering plants.</title>
        <authorList>
            <consortium name="Amborella Genome Project"/>
        </authorList>
    </citation>
    <scope>NUCLEOTIDE SEQUENCE [LARGE SCALE GENOMIC DNA]</scope>
</reference>
<accession>W1PJF8</accession>
<dbReference type="Proteomes" id="UP000017836">
    <property type="component" value="Unassembled WGS sequence"/>
</dbReference>
<dbReference type="AlphaFoldDB" id="W1PJF8"/>
<dbReference type="HOGENOM" id="CLU_2006973_0_0_1"/>
<name>W1PJF8_AMBTC</name>
<gene>
    <name evidence="1" type="ORF">AMTR_s00018p00088890</name>
</gene>
<keyword evidence="2" id="KW-1185">Reference proteome</keyword>
<dbReference type="EMBL" id="KI393569">
    <property type="protein sequence ID" value="ERN08133.1"/>
    <property type="molecule type" value="Genomic_DNA"/>
</dbReference>
<proteinExistence type="predicted"/>
<dbReference type="Gramene" id="ERN08133">
    <property type="protein sequence ID" value="ERN08133"/>
    <property type="gene ID" value="AMTR_s00018p00088890"/>
</dbReference>
<protein>
    <submittedName>
        <fullName evidence="1">Uncharacterized protein</fullName>
    </submittedName>
</protein>
<evidence type="ECO:0000313" key="2">
    <source>
        <dbReference type="Proteomes" id="UP000017836"/>
    </source>
</evidence>
<sequence length="124" mass="13687">MERAGGSEGPAIERGKGLKRGMVEEVSRHCCPWDSTGTGRGRDGRGIQGRQLFWEMGSGVEECLRWLIDSGKRHWPQRKERRERGFLYRGLNSQVGTGGIGSHGRCSRVNESWLGEGVDGGEGD</sequence>
<evidence type="ECO:0000313" key="1">
    <source>
        <dbReference type="EMBL" id="ERN08133.1"/>
    </source>
</evidence>